<dbReference type="GO" id="GO:0004559">
    <property type="term" value="F:alpha-mannosidase activity"/>
    <property type="evidence" value="ECO:0007669"/>
    <property type="project" value="InterPro"/>
</dbReference>
<evidence type="ECO:0000256" key="1">
    <source>
        <dbReference type="ARBA" id="ARBA00022801"/>
    </source>
</evidence>
<feature type="domain" description="Glycoside hydrolase family 38 central" evidence="2">
    <location>
        <begin position="30"/>
        <end position="113"/>
    </location>
</feature>
<evidence type="ECO:0000313" key="4">
    <source>
        <dbReference type="Proteomes" id="UP000094527"/>
    </source>
</evidence>
<dbReference type="OrthoDB" id="10261055at2759"/>
<comment type="caution">
    <text evidence="3">The sequence shown here is derived from an EMBL/GenBank/DDBJ whole genome shotgun (WGS) entry which is preliminary data.</text>
</comment>
<sequence>MNMSSSNAFFDRLEEDKDKLYKWVGELYLELHNGTYTSQARIKAYNRKCEFLLREVELQMAIAYASAKVTEAQKNTDMTTVDTNWQNVLLNQFHDVLPGSCLNLLHKMHGRFMKMFILL</sequence>
<gene>
    <name evidence="3" type="ORF">Ocin01_11695</name>
</gene>
<reference evidence="3 4" key="1">
    <citation type="journal article" date="2016" name="Genome Biol. Evol.">
        <title>Gene Family Evolution Reflects Adaptation to Soil Environmental Stressors in the Genome of the Collembolan Orchesella cincta.</title>
        <authorList>
            <person name="Faddeeva-Vakhrusheva A."/>
            <person name="Derks M.F."/>
            <person name="Anvar S.Y."/>
            <person name="Agamennone V."/>
            <person name="Suring W."/>
            <person name="Smit S."/>
            <person name="van Straalen N.M."/>
            <person name="Roelofs D."/>
        </authorList>
    </citation>
    <scope>NUCLEOTIDE SEQUENCE [LARGE SCALE GENOMIC DNA]</scope>
    <source>
        <tissue evidence="3">Mixed pool</tissue>
    </source>
</reference>
<evidence type="ECO:0000313" key="3">
    <source>
        <dbReference type="EMBL" id="ODM94991.1"/>
    </source>
</evidence>
<dbReference type="GO" id="GO:0006013">
    <property type="term" value="P:mannose metabolic process"/>
    <property type="evidence" value="ECO:0007669"/>
    <property type="project" value="InterPro"/>
</dbReference>
<proteinExistence type="predicted"/>
<dbReference type="Gene3D" id="1.20.1270.50">
    <property type="entry name" value="Glycoside hydrolase family 38, central domain"/>
    <property type="match status" value="1"/>
</dbReference>
<dbReference type="InterPro" id="IPR037094">
    <property type="entry name" value="Glyco_hydro_38_cen_sf"/>
</dbReference>
<dbReference type="PANTHER" id="PTHR46017">
    <property type="entry name" value="ALPHA-MANNOSIDASE 2C1"/>
    <property type="match status" value="1"/>
</dbReference>
<dbReference type="SMART" id="SM00872">
    <property type="entry name" value="Alpha-mann_mid"/>
    <property type="match status" value="1"/>
</dbReference>
<dbReference type="InterPro" id="IPR015341">
    <property type="entry name" value="Glyco_hydro_38_cen"/>
</dbReference>
<dbReference type="AlphaFoldDB" id="A0A1D2MQ35"/>
<dbReference type="FunFam" id="1.20.1270.50:FF:000004">
    <property type="entry name" value="alpha-mannosidase 2C1 isoform X1"/>
    <property type="match status" value="1"/>
</dbReference>
<name>A0A1D2MQ35_ORCCI</name>
<dbReference type="GO" id="GO:0009313">
    <property type="term" value="P:oligosaccharide catabolic process"/>
    <property type="evidence" value="ECO:0007669"/>
    <property type="project" value="TreeGrafter"/>
</dbReference>
<accession>A0A1D2MQ35</accession>
<dbReference type="Pfam" id="PF09261">
    <property type="entry name" value="Alpha-mann_mid"/>
    <property type="match status" value="1"/>
</dbReference>
<protein>
    <submittedName>
        <fullName evidence="3">Alpha-mannosidase 2C1</fullName>
    </submittedName>
</protein>
<keyword evidence="1" id="KW-0378">Hydrolase</keyword>
<dbReference type="Proteomes" id="UP000094527">
    <property type="component" value="Unassembled WGS sequence"/>
</dbReference>
<evidence type="ECO:0000259" key="2">
    <source>
        <dbReference type="SMART" id="SM00872"/>
    </source>
</evidence>
<organism evidence="3 4">
    <name type="scientific">Orchesella cincta</name>
    <name type="common">Springtail</name>
    <name type="synonym">Podura cincta</name>
    <dbReference type="NCBI Taxonomy" id="48709"/>
    <lineage>
        <taxon>Eukaryota</taxon>
        <taxon>Metazoa</taxon>
        <taxon>Ecdysozoa</taxon>
        <taxon>Arthropoda</taxon>
        <taxon>Hexapoda</taxon>
        <taxon>Collembola</taxon>
        <taxon>Entomobryomorpha</taxon>
        <taxon>Entomobryoidea</taxon>
        <taxon>Orchesellidae</taxon>
        <taxon>Orchesellinae</taxon>
        <taxon>Orchesella</taxon>
    </lineage>
</organism>
<keyword evidence="4" id="KW-1185">Reference proteome</keyword>
<dbReference type="PANTHER" id="PTHR46017:SF1">
    <property type="entry name" value="ALPHA-MANNOSIDASE 2C1"/>
    <property type="match status" value="1"/>
</dbReference>
<dbReference type="SUPFAM" id="SSF88688">
    <property type="entry name" value="Families 57/38 glycoside transferase middle domain"/>
    <property type="match status" value="1"/>
</dbReference>
<dbReference type="InterPro" id="IPR028995">
    <property type="entry name" value="Glyco_hydro_57/38_cen_sf"/>
</dbReference>
<dbReference type="STRING" id="48709.A0A1D2MQ35"/>
<dbReference type="EMBL" id="LJIJ01000725">
    <property type="protein sequence ID" value="ODM94991.1"/>
    <property type="molecule type" value="Genomic_DNA"/>
</dbReference>